<evidence type="ECO:0000256" key="1">
    <source>
        <dbReference type="SAM" id="Phobius"/>
    </source>
</evidence>
<name>Q254K3_CHLFF</name>
<evidence type="ECO:0000313" key="3">
    <source>
        <dbReference type="Proteomes" id="UP000001260"/>
    </source>
</evidence>
<feature type="transmembrane region" description="Helical" evidence="1">
    <location>
        <begin position="56"/>
        <end position="77"/>
    </location>
</feature>
<proteinExistence type="predicted"/>
<keyword evidence="3" id="KW-1185">Reference proteome</keyword>
<feature type="transmembrane region" description="Helical" evidence="1">
    <location>
        <begin position="184"/>
        <end position="204"/>
    </location>
</feature>
<dbReference type="RefSeq" id="WP_011458065.1">
    <property type="nucleotide sequence ID" value="NC_007899.1"/>
</dbReference>
<accession>Q254K3</accession>
<dbReference type="HOGENOM" id="CLU_065321_0_0_0"/>
<gene>
    <name evidence="2" type="ordered locus">CF0513</name>
</gene>
<protein>
    <submittedName>
        <fullName evidence="2">Uncharacterized protein</fullName>
    </submittedName>
</protein>
<evidence type="ECO:0000313" key="2">
    <source>
        <dbReference type="EMBL" id="BAE81285.1"/>
    </source>
</evidence>
<dbReference type="KEGG" id="cfe:BAE81285.1"/>
<dbReference type="Proteomes" id="UP000001260">
    <property type="component" value="Chromosome"/>
</dbReference>
<feature type="transmembrane region" description="Helical" evidence="1">
    <location>
        <begin position="83"/>
        <end position="107"/>
    </location>
</feature>
<keyword evidence="1" id="KW-0472">Membrane</keyword>
<reference evidence="2 3" key="1">
    <citation type="journal article" date="2006" name="DNA Res.">
        <title>Genome sequence of the cat pathogen, Chlamydophila felis.</title>
        <authorList>
            <person name="Azuma Y."/>
            <person name="Hirakawa H."/>
            <person name="Yamashita A."/>
            <person name="Cai Y."/>
            <person name="Rahman M.A."/>
            <person name="Suzuki H."/>
            <person name="Mitaku S."/>
            <person name="Toh H."/>
            <person name="Goto S."/>
            <person name="Murakami T."/>
            <person name="Sugi K."/>
            <person name="Hayashi H."/>
            <person name="Fukushi H."/>
            <person name="Hattori M."/>
            <person name="Kuhara S."/>
            <person name="Shirai M."/>
        </authorList>
    </citation>
    <scope>NUCLEOTIDE SEQUENCE [LARGE SCALE GENOMIC DNA]</scope>
    <source>
        <strain evidence="2 3">Fe/C-56</strain>
    </source>
</reference>
<organism evidence="2 3">
    <name type="scientific">Chlamydia felis (strain Fe/C-56)</name>
    <name type="common">Chlamydophila felis</name>
    <dbReference type="NCBI Taxonomy" id="264202"/>
    <lineage>
        <taxon>Bacteria</taxon>
        <taxon>Pseudomonadati</taxon>
        <taxon>Chlamydiota</taxon>
        <taxon>Chlamydiia</taxon>
        <taxon>Chlamydiales</taxon>
        <taxon>Chlamydiaceae</taxon>
        <taxon>Chlamydia/Chlamydophila group</taxon>
        <taxon>Chlamydia</taxon>
    </lineage>
</organism>
<keyword evidence="1" id="KW-0812">Transmembrane</keyword>
<dbReference type="STRING" id="264202.gene:10544338"/>
<sequence>MSCFNLPTVNEKLTPVGPSNFPDEKEWKSVFQSKITKNARTHLDLEKYQANRQTRVALLALSVLITLILLAMLLGTLQIQAFVMTWVSVVVAVAIPTLLLSGGMYVLHRISKKVDILSGSVIKPFGNRVWAPMPVCYYSKPKAGEKERIQERVQESHIDLSTLDETGSGVALVYYYPEGVDYRIPTFVFPLIAAPFLVLIKMIYNLIRFIVIPFHILLQMVIQCFSQNKIPQEDRFIFKDIIREMARSLVNFLRAPFYGTASMMTVFYGLLNPLGGRVAYACVERDWNDDIIRSRGLWLCAPQRNFKFEGGGTRQGLGQFSQYLIGCFQPISMFLFKNGHIVSGTHTSAQYYPDLNLPVYPGIAVVTAPNLDDSENPGEEPISTIF</sequence>
<dbReference type="OrthoDB" id="19079at2"/>
<dbReference type="EMBL" id="AP006861">
    <property type="protein sequence ID" value="BAE81285.1"/>
    <property type="molecule type" value="Genomic_DNA"/>
</dbReference>
<dbReference type="AlphaFoldDB" id="Q254K3"/>
<keyword evidence="1" id="KW-1133">Transmembrane helix</keyword>